<evidence type="ECO:0000313" key="3">
    <source>
        <dbReference type="Proteomes" id="UP001551011"/>
    </source>
</evidence>
<dbReference type="Proteomes" id="UP001551011">
    <property type="component" value="Unassembled WGS sequence"/>
</dbReference>
<organism evidence="2 3">
    <name type="scientific">Streptomyces flaveolus</name>
    <dbReference type="NCBI Taxonomy" id="67297"/>
    <lineage>
        <taxon>Bacteria</taxon>
        <taxon>Bacillati</taxon>
        <taxon>Actinomycetota</taxon>
        <taxon>Actinomycetes</taxon>
        <taxon>Kitasatosporales</taxon>
        <taxon>Streptomycetaceae</taxon>
        <taxon>Streptomyces</taxon>
    </lineage>
</organism>
<feature type="transmembrane region" description="Helical" evidence="1">
    <location>
        <begin position="45"/>
        <end position="65"/>
    </location>
</feature>
<gene>
    <name evidence="2" type="ORF">AB0H04_33345</name>
</gene>
<sequence length="72" mass="7569">MSLLKSFGRFWYDFIVGDDWKIAVAVVLALALLLVALSIGLFADAGLAVLGGVLLMAAFTVSLIIDVRPGSS</sequence>
<name>A0ABV3AIB2_9ACTN</name>
<protein>
    <recommendedName>
        <fullName evidence="4">Integral membrane protein</fullName>
    </recommendedName>
</protein>
<keyword evidence="1" id="KW-0472">Membrane</keyword>
<evidence type="ECO:0000256" key="1">
    <source>
        <dbReference type="SAM" id="Phobius"/>
    </source>
</evidence>
<dbReference type="EMBL" id="JBFAEG010000029">
    <property type="protein sequence ID" value="MEU5711686.1"/>
    <property type="molecule type" value="Genomic_DNA"/>
</dbReference>
<keyword evidence="3" id="KW-1185">Reference proteome</keyword>
<evidence type="ECO:0008006" key="4">
    <source>
        <dbReference type="Google" id="ProtNLM"/>
    </source>
</evidence>
<reference evidence="2 3" key="1">
    <citation type="submission" date="2024-06" db="EMBL/GenBank/DDBJ databases">
        <title>The Natural Products Discovery Center: Release of the First 8490 Sequenced Strains for Exploring Actinobacteria Biosynthetic Diversity.</title>
        <authorList>
            <person name="Kalkreuter E."/>
            <person name="Kautsar S.A."/>
            <person name="Yang D."/>
            <person name="Bader C.D."/>
            <person name="Teijaro C.N."/>
            <person name="Fluegel L."/>
            <person name="Davis C.M."/>
            <person name="Simpson J.R."/>
            <person name="Lauterbach L."/>
            <person name="Steele A.D."/>
            <person name="Gui C."/>
            <person name="Meng S."/>
            <person name="Li G."/>
            <person name="Viehrig K."/>
            <person name="Ye F."/>
            <person name="Su P."/>
            <person name="Kiefer A.F."/>
            <person name="Nichols A."/>
            <person name="Cepeda A.J."/>
            <person name="Yan W."/>
            <person name="Fan B."/>
            <person name="Jiang Y."/>
            <person name="Adhikari A."/>
            <person name="Zheng C.-J."/>
            <person name="Schuster L."/>
            <person name="Cowan T.M."/>
            <person name="Smanski M.J."/>
            <person name="Chevrette M.G."/>
            <person name="De Carvalho L.P.S."/>
            <person name="Shen B."/>
        </authorList>
    </citation>
    <scope>NUCLEOTIDE SEQUENCE [LARGE SCALE GENOMIC DNA]</scope>
    <source>
        <strain evidence="2 3">NPDC020594</strain>
    </source>
</reference>
<proteinExistence type="predicted"/>
<comment type="caution">
    <text evidence="2">The sequence shown here is derived from an EMBL/GenBank/DDBJ whole genome shotgun (WGS) entry which is preliminary data.</text>
</comment>
<dbReference type="RefSeq" id="WP_030939069.1">
    <property type="nucleotide sequence ID" value="NZ_JBEXDP010000112.1"/>
</dbReference>
<feature type="transmembrane region" description="Helical" evidence="1">
    <location>
        <begin position="20"/>
        <end position="39"/>
    </location>
</feature>
<evidence type="ECO:0000313" key="2">
    <source>
        <dbReference type="EMBL" id="MEU5711686.1"/>
    </source>
</evidence>
<accession>A0ABV3AIB2</accession>
<keyword evidence="1" id="KW-0812">Transmembrane</keyword>
<keyword evidence="1" id="KW-1133">Transmembrane helix</keyword>